<dbReference type="InterPro" id="IPR029033">
    <property type="entry name" value="His_PPase_superfam"/>
</dbReference>
<dbReference type="Gene3D" id="3.40.50.1240">
    <property type="entry name" value="Phosphoglycerate mutase-like"/>
    <property type="match status" value="1"/>
</dbReference>
<keyword evidence="6" id="KW-1185">Reference proteome</keyword>
<dbReference type="PANTHER" id="PTHR46517:SF1">
    <property type="entry name" value="FRUCTOSE-2,6-BISPHOSPHATASE TIGAR"/>
    <property type="match status" value="1"/>
</dbReference>
<evidence type="ECO:0000256" key="4">
    <source>
        <dbReference type="SAM" id="SignalP"/>
    </source>
</evidence>
<name>A0AAD2JH41_9STRA</name>
<feature type="binding site" evidence="3">
    <location>
        <position position="136"/>
    </location>
    <ligand>
        <name>substrate</name>
    </ligand>
</feature>
<dbReference type="InterPro" id="IPR013078">
    <property type="entry name" value="His_Pase_superF_clade-1"/>
</dbReference>
<dbReference type="SMART" id="SM00855">
    <property type="entry name" value="PGAM"/>
    <property type="match status" value="1"/>
</dbReference>
<keyword evidence="4" id="KW-0732">Signal</keyword>
<proteinExistence type="predicted"/>
<sequence>MKAPKLSLFGLLLALLSPAQSASPSRMDKGERIDQETAVIKTPTIRLYLIRHGETLANIQKVVVGQLDSPLTKLGKRQAAALGNSSMIRGVKFWRRYSSDLQRTQHTARLVDSHHHFTLDERLREIAKGARQGFPKSYTMDQCMESFKDRPEEIPKHESSDDAWKRLSSFLLQLVQEAVDDEVAFQNAKVGNKVRNVLIVSHSGTLRLLLHKLVPGAHPLLKDSAETTGALDDSKRFQIPNTSLTTLDISITPNPVSRDNELHCLGQKLSVGLITLNSIDHFSNL</sequence>
<dbReference type="Pfam" id="PF00300">
    <property type="entry name" value="His_Phos_1"/>
    <property type="match status" value="1"/>
</dbReference>
<dbReference type="AlphaFoldDB" id="A0AAD2JH41"/>
<feature type="binding site" evidence="3">
    <location>
        <position position="103"/>
    </location>
    <ligand>
        <name>substrate</name>
    </ligand>
</feature>
<dbReference type="CDD" id="cd07067">
    <property type="entry name" value="HP_PGM_like"/>
    <property type="match status" value="1"/>
</dbReference>
<dbReference type="PANTHER" id="PTHR46517">
    <property type="entry name" value="FRUCTOSE-2,6-BISPHOSPHATASE TIGAR"/>
    <property type="match status" value="1"/>
</dbReference>
<keyword evidence="1" id="KW-0378">Hydrolase</keyword>
<dbReference type="GO" id="GO:0043456">
    <property type="term" value="P:regulation of pentose-phosphate shunt"/>
    <property type="evidence" value="ECO:0007669"/>
    <property type="project" value="TreeGrafter"/>
</dbReference>
<dbReference type="GO" id="GO:0005829">
    <property type="term" value="C:cytosol"/>
    <property type="evidence" value="ECO:0007669"/>
    <property type="project" value="TreeGrafter"/>
</dbReference>
<dbReference type="InterPro" id="IPR051695">
    <property type="entry name" value="Phosphoglycerate_Mutase"/>
</dbReference>
<feature type="binding site" evidence="3">
    <location>
        <begin position="51"/>
        <end position="58"/>
    </location>
    <ligand>
        <name>substrate</name>
    </ligand>
</feature>
<feature type="active site" description="Tele-phosphohistidine intermediate" evidence="2">
    <location>
        <position position="52"/>
    </location>
</feature>
<comment type="caution">
    <text evidence="5">The sequence shown here is derived from an EMBL/GenBank/DDBJ whole genome shotgun (WGS) entry which is preliminary data.</text>
</comment>
<gene>
    <name evidence="5" type="ORF">CYCCA115_LOCUS12303</name>
</gene>
<evidence type="ECO:0000313" key="6">
    <source>
        <dbReference type="Proteomes" id="UP001295423"/>
    </source>
</evidence>
<dbReference type="PROSITE" id="PS00175">
    <property type="entry name" value="PG_MUTASE"/>
    <property type="match status" value="1"/>
</dbReference>
<dbReference type="Proteomes" id="UP001295423">
    <property type="component" value="Unassembled WGS sequence"/>
</dbReference>
<evidence type="ECO:0000256" key="3">
    <source>
        <dbReference type="PIRSR" id="PIRSR613078-2"/>
    </source>
</evidence>
<evidence type="ECO:0000313" key="5">
    <source>
        <dbReference type="EMBL" id="CAJ1949851.1"/>
    </source>
</evidence>
<feature type="chain" id="PRO_5042132850" description="Phosphoglycerate mutase" evidence="4">
    <location>
        <begin position="22"/>
        <end position="285"/>
    </location>
</feature>
<dbReference type="SUPFAM" id="SSF53254">
    <property type="entry name" value="Phosphoglycerate mutase-like"/>
    <property type="match status" value="1"/>
</dbReference>
<organism evidence="5 6">
    <name type="scientific">Cylindrotheca closterium</name>
    <dbReference type="NCBI Taxonomy" id="2856"/>
    <lineage>
        <taxon>Eukaryota</taxon>
        <taxon>Sar</taxon>
        <taxon>Stramenopiles</taxon>
        <taxon>Ochrophyta</taxon>
        <taxon>Bacillariophyta</taxon>
        <taxon>Bacillariophyceae</taxon>
        <taxon>Bacillariophycidae</taxon>
        <taxon>Bacillariales</taxon>
        <taxon>Bacillariaceae</taxon>
        <taxon>Cylindrotheca</taxon>
    </lineage>
</organism>
<dbReference type="EMBL" id="CAKOGP040001758">
    <property type="protein sequence ID" value="CAJ1949851.1"/>
    <property type="molecule type" value="Genomic_DNA"/>
</dbReference>
<feature type="signal peptide" evidence="4">
    <location>
        <begin position="1"/>
        <end position="21"/>
    </location>
</feature>
<protein>
    <recommendedName>
        <fullName evidence="7">Phosphoglycerate mutase</fullName>
    </recommendedName>
</protein>
<dbReference type="GO" id="GO:0004331">
    <property type="term" value="F:fructose-2,6-bisphosphate 2-phosphatase activity"/>
    <property type="evidence" value="ECO:0007669"/>
    <property type="project" value="TreeGrafter"/>
</dbReference>
<dbReference type="GO" id="GO:0045820">
    <property type="term" value="P:negative regulation of glycolytic process"/>
    <property type="evidence" value="ECO:0007669"/>
    <property type="project" value="TreeGrafter"/>
</dbReference>
<evidence type="ECO:0000256" key="2">
    <source>
        <dbReference type="PIRSR" id="PIRSR613078-1"/>
    </source>
</evidence>
<feature type="active site" description="Proton donor/acceptor" evidence="2">
    <location>
        <position position="125"/>
    </location>
</feature>
<dbReference type="InterPro" id="IPR001345">
    <property type="entry name" value="PG/BPGM_mutase_AS"/>
</dbReference>
<accession>A0AAD2JH41</accession>
<evidence type="ECO:0000256" key="1">
    <source>
        <dbReference type="ARBA" id="ARBA00022801"/>
    </source>
</evidence>
<reference evidence="5" key="1">
    <citation type="submission" date="2023-08" db="EMBL/GenBank/DDBJ databases">
        <authorList>
            <person name="Audoor S."/>
            <person name="Bilcke G."/>
        </authorList>
    </citation>
    <scope>NUCLEOTIDE SEQUENCE</scope>
</reference>
<evidence type="ECO:0008006" key="7">
    <source>
        <dbReference type="Google" id="ProtNLM"/>
    </source>
</evidence>